<gene>
    <name evidence="2" type="ORF">DFQ10_101871</name>
</gene>
<accession>A0A3D9HC89</accession>
<dbReference type="AlphaFoldDB" id="A0A3D9HC89"/>
<evidence type="ECO:0000313" key="2">
    <source>
        <dbReference type="EMBL" id="RED47090.1"/>
    </source>
</evidence>
<proteinExistence type="predicted"/>
<dbReference type="RefSeq" id="WP_147299172.1">
    <property type="nucleotide sequence ID" value="NZ_QRDV01000001.1"/>
</dbReference>
<keyword evidence="3" id="KW-1185">Reference proteome</keyword>
<evidence type="ECO:0000313" key="3">
    <source>
        <dbReference type="Proteomes" id="UP000256980"/>
    </source>
</evidence>
<feature type="signal peptide" evidence="1">
    <location>
        <begin position="1"/>
        <end position="20"/>
    </location>
</feature>
<sequence length="179" mass="19358">MMKIKTKLSVLLLVMITAFSCEDLDELTEFDITEDFTTTYNISVPEDSEGMPQSFSESATIDIAENEEIQDNLDLLQDVTLNSLSYEIANFSGAQDATLTEATLNFGSVSISISNINLQQSDIDNTIYEIADTSLLNAIADALENNIAINASVTGTVSATPVVFDIIINLDVTATVDVL</sequence>
<dbReference type="Proteomes" id="UP000256980">
    <property type="component" value="Unassembled WGS sequence"/>
</dbReference>
<name>A0A3D9HC89_9FLAO</name>
<dbReference type="OrthoDB" id="1446894at2"/>
<reference evidence="2 3" key="1">
    <citation type="submission" date="2018-07" db="EMBL/GenBank/DDBJ databases">
        <title>Genomic Encyclopedia of Type Strains, Phase III (KMG-III): the genomes of soil and plant-associated and newly described type strains.</title>
        <authorList>
            <person name="Whitman W."/>
        </authorList>
    </citation>
    <scope>NUCLEOTIDE SEQUENCE [LARGE SCALE GENOMIC DNA]</scope>
    <source>
        <strain evidence="2 3">CECT 7946</strain>
    </source>
</reference>
<evidence type="ECO:0000256" key="1">
    <source>
        <dbReference type="SAM" id="SignalP"/>
    </source>
</evidence>
<feature type="chain" id="PRO_5017631940" evidence="1">
    <location>
        <begin position="21"/>
        <end position="179"/>
    </location>
</feature>
<dbReference type="PROSITE" id="PS51257">
    <property type="entry name" value="PROKAR_LIPOPROTEIN"/>
    <property type="match status" value="1"/>
</dbReference>
<keyword evidence="1" id="KW-0732">Signal</keyword>
<protein>
    <submittedName>
        <fullName evidence="2">Uncharacterized protein</fullName>
    </submittedName>
</protein>
<dbReference type="EMBL" id="QRDV01000001">
    <property type="protein sequence ID" value="RED47090.1"/>
    <property type="molecule type" value="Genomic_DNA"/>
</dbReference>
<organism evidence="2 3">
    <name type="scientific">Winogradskyella eximia</name>
    <dbReference type="NCBI Taxonomy" id="262006"/>
    <lineage>
        <taxon>Bacteria</taxon>
        <taxon>Pseudomonadati</taxon>
        <taxon>Bacteroidota</taxon>
        <taxon>Flavobacteriia</taxon>
        <taxon>Flavobacteriales</taxon>
        <taxon>Flavobacteriaceae</taxon>
        <taxon>Winogradskyella</taxon>
    </lineage>
</organism>
<comment type="caution">
    <text evidence="2">The sequence shown here is derived from an EMBL/GenBank/DDBJ whole genome shotgun (WGS) entry which is preliminary data.</text>
</comment>